<evidence type="ECO:0000313" key="3">
    <source>
        <dbReference type="Proteomes" id="UP000479000"/>
    </source>
</evidence>
<name>A0A6H5GYB2_9HEMI</name>
<protein>
    <recommendedName>
        <fullName evidence="1">Laminin G domain-containing protein</fullName>
    </recommendedName>
</protein>
<proteinExistence type="predicted"/>
<dbReference type="AlphaFoldDB" id="A0A6H5GYB2"/>
<evidence type="ECO:0000313" key="2">
    <source>
        <dbReference type="EMBL" id="CAB0009631.1"/>
    </source>
</evidence>
<dbReference type="EMBL" id="CADCXU010021874">
    <property type="protein sequence ID" value="CAB0009631.1"/>
    <property type="molecule type" value="Genomic_DNA"/>
</dbReference>
<gene>
    <name evidence="2" type="ORF">NTEN_LOCUS14761</name>
</gene>
<reference evidence="2 3" key="1">
    <citation type="submission" date="2020-02" db="EMBL/GenBank/DDBJ databases">
        <authorList>
            <person name="Ferguson B K."/>
        </authorList>
    </citation>
    <scope>NUCLEOTIDE SEQUENCE [LARGE SCALE GENOMIC DNA]</scope>
</reference>
<dbReference type="InterPro" id="IPR001791">
    <property type="entry name" value="Laminin_G"/>
</dbReference>
<dbReference type="Proteomes" id="UP000479000">
    <property type="component" value="Unassembled WGS sequence"/>
</dbReference>
<accession>A0A6H5GYB2</accession>
<sequence length="107" mass="12253">MRSQAEEVRLRFRTTRPSGLLLATSTEQIGDRLQVAIFSGRLRLHIRLGEKEKVSREYEGSSSSLFPVLNVIEEYGSTVVILGYAWTNRVCKRVERAFSWLRLGAHD</sequence>
<dbReference type="Pfam" id="PF02210">
    <property type="entry name" value="Laminin_G_2"/>
    <property type="match status" value="1"/>
</dbReference>
<organism evidence="2 3">
    <name type="scientific">Nesidiocoris tenuis</name>
    <dbReference type="NCBI Taxonomy" id="355587"/>
    <lineage>
        <taxon>Eukaryota</taxon>
        <taxon>Metazoa</taxon>
        <taxon>Ecdysozoa</taxon>
        <taxon>Arthropoda</taxon>
        <taxon>Hexapoda</taxon>
        <taxon>Insecta</taxon>
        <taxon>Pterygota</taxon>
        <taxon>Neoptera</taxon>
        <taxon>Paraneoptera</taxon>
        <taxon>Hemiptera</taxon>
        <taxon>Heteroptera</taxon>
        <taxon>Panheteroptera</taxon>
        <taxon>Cimicomorpha</taxon>
        <taxon>Miridae</taxon>
        <taxon>Dicyphina</taxon>
        <taxon>Nesidiocoris</taxon>
    </lineage>
</organism>
<dbReference type="SUPFAM" id="SSF49899">
    <property type="entry name" value="Concanavalin A-like lectins/glucanases"/>
    <property type="match status" value="1"/>
</dbReference>
<dbReference type="Gene3D" id="2.60.120.200">
    <property type="match status" value="1"/>
</dbReference>
<dbReference type="OrthoDB" id="6275838at2759"/>
<feature type="domain" description="Laminin G" evidence="1">
    <location>
        <begin position="12"/>
        <end position="58"/>
    </location>
</feature>
<dbReference type="InterPro" id="IPR013320">
    <property type="entry name" value="ConA-like_dom_sf"/>
</dbReference>
<keyword evidence="3" id="KW-1185">Reference proteome</keyword>
<dbReference type="CDD" id="cd00110">
    <property type="entry name" value="LamG"/>
    <property type="match status" value="1"/>
</dbReference>
<evidence type="ECO:0000259" key="1">
    <source>
        <dbReference type="Pfam" id="PF02210"/>
    </source>
</evidence>